<proteinExistence type="predicted"/>
<dbReference type="SUPFAM" id="SSF57997">
    <property type="entry name" value="Tropomyosin"/>
    <property type="match status" value="1"/>
</dbReference>
<organism evidence="3 4">
    <name type="scientific">Rhizopus delemar</name>
    <dbReference type="NCBI Taxonomy" id="936053"/>
    <lineage>
        <taxon>Eukaryota</taxon>
        <taxon>Fungi</taxon>
        <taxon>Fungi incertae sedis</taxon>
        <taxon>Mucoromycota</taxon>
        <taxon>Mucoromycotina</taxon>
        <taxon>Mucoromycetes</taxon>
        <taxon>Mucorales</taxon>
        <taxon>Mucorineae</taxon>
        <taxon>Rhizopodaceae</taxon>
        <taxon>Rhizopus</taxon>
    </lineage>
</organism>
<evidence type="ECO:0000313" key="3">
    <source>
        <dbReference type="EMBL" id="KAG1537968.1"/>
    </source>
</evidence>
<sequence>MAQAQNELEAAIAGLRAGEAALESRRQAHYAASDAVHAAQGGRYEANAQVSRLEAEIRHVVDSRNRLQSRRDQLQQQIAEWTSQREHCTEQIAQAEDDLATAAARTEEARATAEDAQAGLPSVEQRVREAAAGRDEMRAALARVEQNLALVAQTQRDADRFQTYLRLFGGGRVLDNGELEAPGGRRRHRRHQGRGEESAQQPA</sequence>
<evidence type="ECO:0000256" key="1">
    <source>
        <dbReference type="SAM" id="Coils"/>
    </source>
</evidence>
<protein>
    <submittedName>
        <fullName evidence="3">Uncharacterized protein</fullName>
    </submittedName>
</protein>
<feature type="region of interest" description="Disordered" evidence="2">
    <location>
        <begin position="173"/>
        <end position="203"/>
    </location>
</feature>
<name>A0A9P7C6H9_9FUNG</name>
<keyword evidence="4" id="KW-1185">Reference proteome</keyword>
<comment type="caution">
    <text evidence="3">The sequence shown here is derived from an EMBL/GenBank/DDBJ whole genome shotgun (WGS) entry which is preliminary data.</text>
</comment>
<dbReference type="Proteomes" id="UP000740926">
    <property type="component" value="Unassembled WGS sequence"/>
</dbReference>
<dbReference type="Gene3D" id="1.10.287.1490">
    <property type="match status" value="1"/>
</dbReference>
<keyword evidence="1" id="KW-0175">Coiled coil</keyword>
<evidence type="ECO:0000256" key="2">
    <source>
        <dbReference type="SAM" id="MobiDB-lite"/>
    </source>
</evidence>
<accession>A0A9P7C6H9</accession>
<gene>
    <name evidence="3" type="ORF">G6F50_014757</name>
</gene>
<dbReference type="EMBL" id="JAANIU010007387">
    <property type="protein sequence ID" value="KAG1537968.1"/>
    <property type="molecule type" value="Genomic_DNA"/>
</dbReference>
<feature type="coiled-coil region" evidence="1">
    <location>
        <begin position="50"/>
        <end position="154"/>
    </location>
</feature>
<evidence type="ECO:0000313" key="4">
    <source>
        <dbReference type="Proteomes" id="UP000740926"/>
    </source>
</evidence>
<reference evidence="3 4" key="1">
    <citation type="journal article" date="2020" name="Microb. Genom.">
        <title>Genetic diversity of clinical and environmental Mucorales isolates obtained from an investigation of mucormycosis cases among solid organ transplant recipients.</title>
        <authorList>
            <person name="Nguyen M.H."/>
            <person name="Kaul D."/>
            <person name="Muto C."/>
            <person name="Cheng S.J."/>
            <person name="Richter R.A."/>
            <person name="Bruno V.M."/>
            <person name="Liu G."/>
            <person name="Beyhan S."/>
            <person name="Sundermann A.J."/>
            <person name="Mounaud S."/>
            <person name="Pasculle A.W."/>
            <person name="Nierman W.C."/>
            <person name="Driscoll E."/>
            <person name="Cumbie R."/>
            <person name="Clancy C.J."/>
            <person name="Dupont C.L."/>
        </authorList>
    </citation>
    <scope>NUCLEOTIDE SEQUENCE [LARGE SCALE GENOMIC DNA]</scope>
    <source>
        <strain evidence="3 4">GL24</strain>
    </source>
</reference>
<dbReference type="AlphaFoldDB" id="A0A9P7C6H9"/>